<gene>
    <name evidence="2" type="ORF">SFRICE_014184</name>
</gene>
<evidence type="ECO:0000256" key="1">
    <source>
        <dbReference type="SAM" id="MobiDB-lite"/>
    </source>
</evidence>
<protein>
    <submittedName>
        <fullName evidence="2">SFRICE_014184</fullName>
    </submittedName>
</protein>
<dbReference type="EMBL" id="ODYU01006962">
    <property type="protein sequence ID" value="SOQ49284.1"/>
    <property type="molecule type" value="Genomic_DNA"/>
</dbReference>
<proteinExistence type="predicted"/>
<organism evidence="2">
    <name type="scientific">Spodoptera frugiperda</name>
    <name type="common">Fall armyworm</name>
    <dbReference type="NCBI Taxonomy" id="7108"/>
    <lineage>
        <taxon>Eukaryota</taxon>
        <taxon>Metazoa</taxon>
        <taxon>Ecdysozoa</taxon>
        <taxon>Arthropoda</taxon>
        <taxon>Hexapoda</taxon>
        <taxon>Insecta</taxon>
        <taxon>Pterygota</taxon>
        <taxon>Neoptera</taxon>
        <taxon>Endopterygota</taxon>
        <taxon>Lepidoptera</taxon>
        <taxon>Glossata</taxon>
        <taxon>Ditrysia</taxon>
        <taxon>Noctuoidea</taxon>
        <taxon>Noctuidae</taxon>
        <taxon>Amphipyrinae</taxon>
        <taxon>Spodoptera</taxon>
    </lineage>
</organism>
<feature type="compositionally biased region" description="Low complexity" evidence="1">
    <location>
        <begin position="91"/>
        <end position="104"/>
    </location>
</feature>
<name>A0A2H1W9X9_SPOFR</name>
<sequence>MKSHAVSEAECEFASLIKSPVKRKDKTQRKHNGAMSAKTKDFIQKICYKQTASIDMTQYGFINDSKMDPINLMMKPLKAQLEKICVKVAKNSNSSPPHNVPSKPICNMPKSALSNPKTKYKSRHLEEFLNDPGPTVKKKKVTLIVPPKKAKKK</sequence>
<feature type="region of interest" description="Disordered" evidence="1">
    <location>
        <begin position="91"/>
        <end position="120"/>
    </location>
</feature>
<dbReference type="AlphaFoldDB" id="A0A2H1W9X9"/>
<evidence type="ECO:0000313" key="2">
    <source>
        <dbReference type="EMBL" id="SOQ49284.1"/>
    </source>
</evidence>
<accession>A0A2H1W9X9</accession>
<reference evidence="2" key="1">
    <citation type="submission" date="2016-07" db="EMBL/GenBank/DDBJ databases">
        <authorList>
            <person name="Bretaudeau A."/>
        </authorList>
    </citation>
    <scope>NUCLEOTIDE SEQUENCE</scope>
    <source>
        <strain evidence="2">Rice</strain>
        <tissue evidence="2">Whole body</tissue>
    </source>
</reference>